<comment type="subcellular location">
    <subcellularLocation>
        <location evidence="1">Cell outer membrane</location>
    </subcellularLocation>
</comment>
<keyword evidence="4" id="KW-0472">Membrane</keyword>
<evidence type="ECO:0000256" key="1">
    <source>
        <dbReference type="ARBA" id="ARBA00004442"/>
    </source>
</evidence>
<evidence type="ECO:0000259" key="7">
    <source>
        <dbReference type="Pfam" id="PF14322"/>
    </source>
</evidence>
<comment type="similarity">
    <text evidence="2">Belongs to the SusD family.</text>
</comment>
<organism evidence="8 9">
    <name type="scientific">Chitinophaga solisilvae</name>
    <dbReference type="NCBI Taxonomy" id="1233460"/>
    <lineage>
        <taxon>Bacteria</taxon>
        <taxon>Pseudomonadati</taxon>
        <taxon>Bacteroidota</taxon>
        <taxon>Chitinophagia</taxon>
        <taxon>Chitinophagales</taxon>
        <taxon>Chitinophagaceae</taxon>
        <taxon>Chitinophaga</taxon>
    </lineage>
</organism>
<evidence type="ECO:0000256" key="2">
    <source>
        <dbReference type="ARBA" id="ARBA00006275"/>
    </source>
</evidence>
<name>A0A3S1CZ86_9BACT</name>
<accession>A0A3S1CZ86</accession>
<evidence type="ECO:0000259" key="6">
    <source>
        <dbReference type="Pfam" id="PF07980"/>
    </source>
</evidence>
<dbReference type="SUPFAM" id="SSF48452">
    <property type="entry name" value="TPR-like"/>
    <property type="match status" value="1"/>
</dbReference>
<dbReference type="EMBL" id="RIAR02000001">
    <property type="protein sequence ID" value="NSL89102.1"/>
    <property type="molecule type" value="Genomic_DNA"/>
</dbReference>
<dbReference type="Pfam" id="PF07980">
    <property type="entry name" value="SusD_RagB"/>
    <property type="match status" value="1"/>
</dbReference>
<evidence type="ECO:0000313" key="9">
    <source>
        <dbReference type="Proteomes" id="UP000281028"/>
    </source>
</evidence>
<evidence type="ECO:0000256" key="3">
    <source>
        <dbReference type="ARBA" id="ARBA00022729"/>
    </source>
</evidence>
<dbReference type="InterPro" id="IPR012944">
    <property type="entry name" value="SusD_RagB_dom"/>
</dbReference>
<dbReference type="Pfam" id="PF14322">
    <property type="entry name" value="SusD-like_3"/>
    <property type="match status" value="1"/>
</dbReference>
<evidence type="ECO:0000256" key="5">
    <source>
        <dbReference type="ARBA" id="ARBA00023237"/>
    </source>
</evidence>
<proteinExistence type="inferred from homology"/>
<dbReference type="PROSITE" id="PS51257">
    <property type="entry name" value="PROKAR_LIPOPROTEIN"/>
    <property type="match status" value="1"/>
</dbReference>
<dbReference type="OrthoDB" id="9792139at2"/>
<keyword evidence="9" id="KW-1185">Reference proteome</keyword>
<keyword evidence="3" id="KW-0732">Signal</keyword>
<keyword evidence="5" id="KW-0998">Cell outer membrane</keyword>
<dbReference type="GO" id="GO:0009279">
    <property type="term" value="C:cell outer membrane"/>
    <property type="evidence" value="ECO:0007669"/>
    <property type="project" value="UniProtKB-SubCell"/>
</dbReference>
<dbReference type="Proteomes" id="UP000281028">
    <property type="component" value="Unassembled WGS sequence"/>
</dbReference>
<dbReference type="CDD" id="cd08977">
    <property type="entry name" value="SusD"/>
    <property type="match status" value="1"/>
</dbReference>
<comment type="caution">
    <text evidence="8">The sequence shown here is derived from an EMBL/GenBank/DDBJ whole genome shotgun (WGS) entry which is preliminary data.</text>
</comment>
<sequence length="538" mass="58322">MKNTFAYTYNKSLKAAMAGLLVIGMSAASCSKFTELAPQNAMPPDITFSDSSNIEVAMNGVYNAAAIGSYEGSYTAGRGYPFGAASIEQGEMRGEDMVNLATFYDVTYRANISPTSANNVNMWVNLYALVNQANTFIEGVRNAAAKGIISAGKAAQLEGEARFLRALAHHEAVINFSRPYADGNGSQVGVPYRDMPVNTPEQIQAAMKVGRGTVAQDYTKILADLDFAEANLPATPKVNAIARAGKGAAIAIKMRVKQHMGDWPGVITEGAKLGTDKAADFSSPVNGYKLLPSPDEAFVKFDNNGESIFSIAHTAATNPGNNAALAYMLGPADIGGRSLVAISPVLYNAEFWVNDDLRRSLLTIKQLSGTTKFVYTYKYRDFVNKSDWAPIIRYAEVLLNAAEAYARTGNNAQAFLLLNAVRNRSLPADSKSRFTVPPADLVLAVLNERRIEFLAEGRRWPDIHRLALDPKYSTGGIPAKVLLSDLKADGSDYNITTRPKVEPSLVSFEYKSFKFLWPLPATEISSNPTLRDAQNPGY</sequence>
<dbReference type="Gene3D" id="1.25.40.390">
    <property type="match status" value="1"/>
</dbReference>
<protein>
    <submittedName>
        <fullName evidence="8">RagB/SusD family nutrient uptake outer membrane protein</fullName>
    </submittedName>
</protein>
<dbReference type="RefSeq" id="WP_127038174.1">
    <property type="nucleotide sequence ID" value="NZ_JAABOK010000003.1"/>
</dbReference>
<evidence type="ECO:0000313" key="8">
    <source>
        <dbReference type="EMBL" id="NSL89102.1"/>
    </source>
</evidence>
<feature type="domain" description="SusD-like N-terminal" evidence="7">
    <location>
        <begin position="108"/>
        <end position="256"/>
    </location>
</feature>
<evidence type="ECO:0000256" key="4">
    <source>
        <dbReference type="ARBA" id="ARBA00023136"/>
    </source>
</evidence>
<feature type="domain" description="RagB/SusD" evidence="6">
    <location>
        <begin position="371"/>
        <end position="538"/>
    </location>
</feature>
<dbReference type="InterPro" id="IPR011990">
    <property type="entry name" value="TPR-like_helical_dom_sf"/>
</dbReference>
<reference evidence="8" key="1">
    <citation type="submission" date="2020-05" db="EMBL/GenBank/DDBJ databases">
        <title>Chitinophaga laudate sp. nov., isolated from a tropical peat swamp.</title>
        <authorList>
            <person name="Goh C.B.S."/>
            <person name="Lee M.S."/>
            <person name="Parimannan S."/>
            <person name="Pasbakhsh P."/>
            <person name="Yule C.M."/>
            <person name="Rajandas H."/>
            <person name="Loke S."/>
            <person name="Croft L."/>
            <person name="Tan J.B.L."/>
        </authorList>
    </citation>
    <scope>NUCLEOTIDE SEQUENCE</scope>
    <source>
        <strain evidence="8">Mgbs1</strain>
    </source>
</reference>
<gene>
    <name evidence="8" type="ORF">ECE50_019825</name>
</gene>
<dbReference type="InterPro" id="IPR033985">
    <property type="entry name" value="SusD-like_N"/>
</dbReference>
<dbReference type="AlphaFoldDB" id="A0A3S1CZ86"/>